<protein>
    <submittedName>
        <fullName evidence="7">Acetamidase</fullName>
    </submittedName>
</protein>
<keyword evidence="8" id="KW-1185">Reference proteome</keyword>
<evidence type="ECO:0000256" key="4">
    <source>
        <dbReference type="PIRSR" id="PIRSR001221-2"/>
    </source>
</evidence>
<dbReference type="PIRSF" id="PIRSF001221">
    <property type="entry name" value="Amidase_fungi"/>
    <property type="match status" value="1"/>
</dbReference>
<evidence type="ECO:0000259" key="6">
    <source>
        <dbReference type="Pfam" id="PF01425"/>
    </source>
</evidence>
<dbReference type="PANTHER" id="PTHR46072">
    <property type="entry name" value="AMIDASE-RELATED-RELATED"/>
    <property type="match status" value="1"/>
</dbReference>
<dbReference type="InterPro" id="IPR023631">
    <property type="entry name" value="Amidase_dom"/>
</dbReference>
<feature type="compositionally biased region" description="Polar residues" evidence="5">
    <location>
        <begin position="1"/>
        <end position="11"/>
    </location>
</feature>
<dbReference type="GeneID" id="30022813"/>
<name>A0A167RMF2_CORFA</name>
<feature type="domain" description="Amidase" evidence="6">
    <location>
        <begin position="104"/>
        <end position="552"/>
    </location>
</feature>
<evidence type="ECO:0000313" key="7">
    <source>
        <dbReference type="EMBL" id="OAA58738.1"/>
    </source>
</evidence>
<dbReference type="InterPro" id="IPR036928">
    <property type="entry name" value="AS_sf"/>
</dbReference>
<keyword evidence="2" id="KW-0378">Hydrolase</keyword>
<proteinExistence type="inferred from homology"/>
<feature type="active site" description="Acyl-ester intermediate" evidence="3">
    <location>
        <position position="261"/>
    </location>
</feature>
<reference evidence="7 8" key="1">
    <citation type="journal article" date="2016" name="Genome Biol. Evol.">
        <title>Divergent and convergent evolution of fungal pathogenicity.</title>
        <authorList>
            <person name="Shang Y."/>
            <person name="Xiao G."/>
            <person name="Zheng P."/>
            <person name="Cen K."/>
            <person name="Zhan S."/>
            <person name="Wang C."/>
        </authorList>
    </citation>
    <scope>NUCLEOTIDE SEQUENCE [LARGE SCALE GENOMIC DNA]</scope>
    <source>
        <strain evidence="7 8">ARSEF 2679</strain>
    </source>
</reference>
<evidence type="ECO:0000256" key="5">
    <source>
        <dbReference type="SAM" id="MobiDB-lite"/>
    </source>
</evidence>
<dbReference type="STRING" id="1081104.A0A167RMF2"/>
<comment type="similarity">
    <text evidence="1">Belongs to the amidase family.</text>
</comment>
<sequence>MGTSAESQQTHILAAKPDGARLATESPAPVWEDISSRKRALLSASIPEEWRVPADLLPPASQDDVTSWPSASGWFTPDELSITEQTATELVVGLASGALTCEAVTRAFCKRAAAAHQLKVQVNCLSETCFERALATARSRDAHLARTGRPVGPLHGLPVSLKDNFQLAGLDSTVGFASHVGDAAAADSTLARVLEAAGAVFYVKTNVPTAMMMAETVNNVFGRTLNPRNRRTTSGGSSGGESALLLLRGSPLGVGTDIGGSLRIPAACTGLFTLRPSAGRFPVRDCRSGMPGQEGVLSVNGPMARTLPDITLYSRVVVSSRPWLLDAKCLPLPWQHPPPALPAKLRVGVMWDDTLVLPTPPVTRALHQTVARLRGAGHEVVGWRPTDMLRGLTMIGQFFVADGAAAIRQQLTQTGEPWRPEMAAYRDARPMTVLDVWRLQTERTAFQNENLDSWREAGLDALLLPTTPYVTHRHSGTRHVAYTAVFNILDVSAVSFPTRLTVDRSVDVVGQDYEPLSDTCEAINAEYDPELLDGMPISLQLVAGKLEEEKLLGMTEMVLQALAE</sequence>
<dbReference type="GO" id="GO:0016787">
    <property type="term" value="F:hydrolase activity"/>
    <property type="evidence" value="ECO:0007669"/>
    <property type="project" value="UniProtKB-KW"/>
</dbReference>
<comment type="caution">
    <text evidence="7">The sequence shown here is derived from an EMBL/GenBank/DDBJ whole genome shotgun (WGS) entry which is preliminary data.</text>
</comment>
<organism evidence="7 8">
    <name type="scientific">Cordyceps fumosorosea (strain ARSEF 2679)</name>
    <name type="common">Isaria fumosorosea</name>
    <dbReference type="NCBI Taxonomy" id="1081104"/>
    <lineage>
        <taxon>Eukaryota</taxon>
        <taxon>Fungi</taxon>
        <taxon>Dikarya</taxon>
        <taxon>Ascomycota</taxon>
        <taxon>Pezizomycotina</taxon>
        <taxon>Sordariomycetes</taxon>
        <taxon>Hypocreomycetidae</taxon>
        <taxon>Hypocreales</taxon>
        <taxon>Cordycipitaceae</taxon>
        <taxon>Cordyceps</taxon>
    </lineage>
</organism>
<feature type="binding site" evidence="4">
    <location>
        <position position="211"/>
    </location>
    <ligand>
        <name>substrate</name>
    </ligand>
</feature>
<dbReference type="AlphaFoldDB" id="A0A167RMF2"/>
<evidence type="ECO:0000256" key="1">
    <source>
        <dbReference type="ARBA" id="ARBA00009199"/>
    </source>
</evidence>
<evidence type="ECO:0000256" key="3">
    <source>
        <dbReference type="PIRSR" id="PIRSR001221-1"/>
    </source>
</evidence>
<feature type="binding site" evidence="4">
    <location>
        <position position="237"/>
    </location>
    <ligand>
        <name>substrate</name>
    </ligand>
</feature>
<feature type="region of interest" description="Disordered" evidence="5">
    <location>
        <begin position="1"/>
        <end position="21"/>
    </location>
</feature>
<accession>A0A167RMF2</accession>
<dbReference type="Proteomes" id="UP000076744">
    <property type="component" value="Unassembled WGS sequence"/>
</dbReference>
<dbReference type="Gene3D" id="3.90.1300.10">
    <property type="entry name" value="Amidase signature (AS) domain"/>
    <property type="match status" value="1"/>
</dbReference>
<feature type="active site" description="Charge relay system" evidence="3">
    <location>
        <position position="162"/>
    </location>
</feature>
<evidence type="ECO:0000313" key="8">
    <source>
        <dbReference type="Proteomes" id="UP000076744"/>
    </source>
</evidence>
<evidence type="ECO:0000256" key="2">
    <source>
        <dbReference type="ARBA" id="ARBA00022801"/>
    </source>
</evidence>
<dbReference type="SUPFAM" id="SSF75304">
    <property type="entry name" value="Amidase signature (AS) enzymes"/>
    <property type="match status" value="1"/>
</dbReference>
<feature type="active site" description="Charge relay system" evidence="3">
    <location>
        <position position="237"/>
    </location>
</feature>
<feature type="binding site" evidence="4">
    <location>
        <begin position="258"/>
        <end position="261"/>
    </location>
    <ligand>
        <name>substrate</name>
    </ligand>
</feature>
<gene>
    <name evidence="7" type="ORF">ISF_06521</name>
</gene>
<dbReference type="PANTHER" id="PTHR46072:SF11">
    <property type="entry name" value="AMIDASE-RELATED"/>
    <property type="match status" value="1"/>
</dbReference>
<dbReference type="RefSeq" id="XP_018702613.1">
    <property type="nucleotide sequence ID" value="XM_018850125.1"/>
</dbReference>
<dbReference type="EMBL" id="AZHB01000017">
    <property type="protein sequence ID" value="OAA58738.1"/>
    <property type="molecule type" value="Genomic_DNA"/>
</dbReference>
<dbReference type="Pfam" id="PF01425">
    <property type="entry name" value="Amidase"/>
    <property type="match status" value="1"/>
</dbReference>
<dbReference type="OrthoDB" id="6428749at2759"/>